<name>A0ABU6SZU0_9FABA</name>
<reference evidence="1 2" key="1">
    <citation type="journal article" date="2023" name="Plants (Basel)">
        <title>Bridging the Gap: Combining Genomics and Transcriptomics Approaches to Understand Stylosanthes scabra, an Orphan Legume from the Brazilian Caatinga.</title>
        <authorList>
            <person name="Ferreira-Neto J.R.C."/>
            <person name="da Silva M.D."/>
            <person name="Binneck E."/>
            <person name="de Melo N.F."/>
            <person name="da Silva R.H."/>
            <person name="de Melo A.L.T.M."/>
            <person name="Pandolfi V."/>
            <person name="Bustamante F.O."/>
            <person name="Brasileiro-Vidal A.C."/>
            <person name="Benko-Iseppon A.M."/>
        </authorList>
    </citation>
    <scope>NUCLEOTIDE SEQUENCE [LARGE SCALE GENOMIC DNA]</scope>
    <source>
        <tissue evidence="1">Leaves</tissue>
    </source>
</reference>
<feature type="non-terminal residue" evidence="1">
    <location>
        <position position="1"/>
    </location>
</feature>
<evidence type="ECO:0000313" key="1">
    <source>
        <dbReference type="EMBL" id="MED6141664.1"/>
    </source>
</evidence>
<proteinExistence type="predicted"/>
<sequence length="125" mass="13981">YGDMVEDEEGVRGDDMRVGVEEEVLDPAEVAVGANSVAAVAERVVRRGSHMHVFKRRLMRVVEEVKGMVFEVGDEVKWNPMVDELEEAIVIAGLDHYGLGLRVGEIHLRSAGKDGWSSLAWFDWE</sequence>
<evidence type="ECO:0000313" key="2">
    <source>
        <dbReference type="Proteomes" id="UP001341840"/>
    </source>
</evidence>
<dbReference type="Proteomes" id="UP001341840">
    <property type="component" value="Unassembled WGS sequence"/>
</dbReference>
<protein>
    <submittedName>
        <fullName evidence="1">Uncharacterized protein</fullName>
    </submittedName>
</protein>
<gene>
    <name evidence="1" type="ORF">PIB30_105693</name>
</gene>
<organism evidence="1 2">
    <name type="scientific">Stylosanthes scabra</name>
    <dbReference type="NCBI Taxonomy" id="79078"/>
    <lineage>
        <taxon>Eukaryota</taxon>
        <taxon>Viridiplantae</taxon>
        <taxon>Streptophyta</taxon>
        <taxon>Embryophyta</taxon>
        <taxon>Tracheophyta</taxon>
        <taxon>Spermatophyta</taxon>
        <taxon>Magnoliopsida</taxon>
        <taxon>eudicotyledons</taxon>
        <taxon>Gunneridae</taxon>
        <taxon>Pentapetalae</taxon>
        <taxon>rosids</taxon>
        <taxon>fabids</taxon>
        <taxon>Fabales</taxon>
        <taxon>Fabaceae</taxon>
        <taxon>Papilionoideae</taxon>
        <taxon>50 kb inversion clade</taxon>
        <taxon>dalbergioids sensu lato</taxon>
        <taxon>Dalbergieae</taxon>
        <taxon>Pterocarpus clade</taxon>
        <taxon>Stylosanthes</taxon>
    </lineage>
</organism>
<accession>A0ABU6SZU0</accession>
<keyword evidence="2" id="KW-1185">Reference proteome</keyword>
<dbReference type="EMBL" id="JASCZI010064370">
    <property type="protein sequence ID" value="MED6141664.1"/>
    <property type="molecule type" value="Genomic_DNA"/>
</dbReference>
<comment type="caution">
    <text evidence="1">The sequence shown here is derived from an EMBL/GenBank/DDBJ whole genome shotgun (WGS) entry which is preliminary data.</text>
</comment>